<feature type="transmembrane region" description="Helical" evidence="1">
    <location>
        <begin position="50"/>
        <end position="68"/>
    </location>
</feature>
<keyword evidence="3" id="KW-1185">Reference proteome</keyword>
<keyword evidence="1" id="KW-0812">Transmembrane</keyword>
<comment type="caution">
    <text evidence="2">The sequence shown here is derived from an EMBL/GenBank/DDBJ whole genome shotgun (WGS) entry which is preliminary data.</text>
</comment>
<feature type="transmembrane region" description="Helical" evidence="1">
    <location>
        <begin position="193"/>
        <end position="210"/>
    </location>
</feature>
<feature type="transmembrane region" description="Helical" evidence="1">
    <location>
        <begin position="138"/>
        <end position="162"/>
    </location>
</feature>
<protein>
    <recommendedName>
        <fullName evidence="4">ABC-2 type transport system permease protein</fullName>
    </recommendedName>
</protein>
<gene>
    <name evidence="2" type="ORF">DFP98_103378</name>
</gene>
<feature type="transmembrane region" description="Helical" evidence="1">
    <location>
        <begin position="15"/>
        <end position="38"/>
    </location>
</feature>
<evidence type="ECO:0000313" key="2">
    <source>
        <dbReference type="EMBL" id="RED86523.1"/>
    </source>
</evidence>
<keyword evidence="1" id="KW-1133">Transmembrane helix</keyword>
<name>A0A3D9KLU6_9BACL</name>
<dbReference type="Proteomes" id="UP000256977">
    <property type="component" value="Unassembled WGS sequence"/>
</dbReference>
<dbReference type="RefSeq" id="WP_116059634.1">
    <property type="nucleotide sequence ID" value="NZ_QRDZ01000003.1"/>
</dbReference>
<proteinExistence type="predicted"/>
<organism evidence="2 3">
    <name type="scientific">Cohnella phaseoli</name>
    <dbReference type="NCBI Taxonomy" id="456490"/>
    <lineage>
        <taxon>Bacteria</taxon>
        <taxon>Bacillati</taxon>
        <taxon>Bacillota</taxon>
        <taxon>Bacilli</taxon>
        <taxon>Bacillales</taxon>
        <taxon>Paenibacillaceae</taxon>
        <taxon>Cohnella</taxon>
    </lineage>
</organism>
<dbReference type="AlphaFoldDB" id="A0A3D9KLU6"/>
<evidence type="ECO:0000256" key="1">
    <source>
        <dbReference type="SAM" id="Phobius"/>
    </source>
</evidence>
<evidence type="ECO:0008006" key="4">
    <source>
        <dbReference type="Google" id="ProtNLM"/>
    </source>
</evidence>
<dbReference type="OrthoDB" id="9839466at2"/>
<reference evidence="2 3" key="1">
    <citation type="submission" date="2018-07" db="EMBL/GenBank/DDBJ databases">
        <title>Genomic Encyclopedia of Type Strains, Phase III (KMG-III): the genomes of soil and plant-associated and newly described type strains.</title>
        <authorList>
            <person name="Whitman W."/>
        </authorList>
    </citation>
    <scope>NUCLEOTIDE SEQUENCE [LARGE SCALE GENOMIC DNA]</scope>
    <source>
        <strain evidence="2 3">CECT 7287</strain>
    </source>
</reference>
<accession>A0A3D9KLU6</accession>
<feature type="transmembrane region" description="Helical" evidence="1">
    <location>
        <begin position="88"/>
        <end position="117"/>
    </location>
</feature>
<sequence>MNRLGLSLKLVWSSFVWAALGVTVLQVAAVAVLQPWHFVEKIELIHIQILYEYTLPFIASLIMCQLFVAELDKETSGWFMSLPFRSPLFFGTRWLLGTATIFILYLMGIAAIHLLVLPIPLRTFSYHVLPPALWLGHLALLGSLIGRTYIAGISVSLFYWVMESLTNGGITDRLYLFSGSLQEGAELIWNRNALLLGSLLAFILCIFVFGRRTFFVNR</sequence>
<keyword evidence="1" id="KW-0472">Membrane</keyword>
<evidence type="ECO:0000313" key="3">
    <source>
        <dbReference type="Proteomes" id="UP000256977"/>
    </source>
</evidence>
<dbReference type="EMBL" id="QRDZ01000003">
    <property type="protein sequence ID" value="RED86523.1"/>
    <property type="molecule type" value="Genomic_DNA"/>
</dbReference>